<dbReference type="PANTHER" id="PTHR43877">
    <property type="entry name" value="AMINOALKYLPHOSPHONATE N-ACETYLTRANSFERASE-RELATED-RELATED"/>
    <property type="match status" value="1"/>
</dbReference>
<evidence type="ECO:0000256" key="1">
    <source>
        <dbReference type="ARBA" id="ARBA00022679"/>
    </source>
</evidence>
<dbReference type="GO" id="GO:0016746">
    <property type="term" value="F:acyltransferase activity"/>
    <property type="evidence" value="ECO:0007669"/>
    <property type="project" value="UniProtKB-KW"/>
</dbReference>
<keyword evidence="1 4" id="KW-0808">Transferase</keyword>
<keyword evidence="5" id="KW-1185">Reference proteome</keyword>
<proteinExistence type="predicted"/>
<evidence type="ECO:0000313" key="4">
    <source>
        <dbReference type="EMBL" id="MFC5517710.1"/>
    </source>
</evidence>
<keyword evidence="2 4" id="KW-0012">Acyltransferase</keyword>
<accession>A0ABW0PYZ2</accession>
<dbReference type="CDD" id="cd04301">
    <property type="entry name" value="NAT_SF"/>
    <property type="match status" value="1"/>
</dbReference>
<feature type="domain" description="N-acetyltransferase" evidence="3">
    <location>
        <begin position="12"/>
        <end position="152"/>
    </location>
</feature>
<evidence type="ECO:0000313" key="5">
    <source>
        <dbReference type="Proteomes" id="UP001596150"/>
    </source>
</evidence>
<dbReference type="PANTHER" id="PTHR43877:SF2">
    <property type="entry name" value="AMINOALKYLPHOSPHONATE N-ACETYLTRANSFERASE-RELATED"/>
    <property type="match status" value="1"/>
</dbReference>
<dbReference type="EMBL" id="JBHSML010000012">
    <property type="protein sequence ID" value="MFC5517710.1"/>
    <property type="molecule type" value="Genomic_DNA"/>
</dbReference>
<reference evidence="5" key="1">
    <citation type="journal article" date="2019" name="Int. J. Syst. Evol. Microbiol.">
        <title>The Global Catalogue of Microorganisms (GCM) 10K type strain sequencing project: providing services to taxonomists for standard genome sequencing and annotation.</title>
        <authorList>
            <consortium name="The Broad Institute Genomics Platform"/>
            <consortium name="The Broad Institute Genome Sequencing Center for Infectious Disease"/>
            <person name="Wu L."/>
            <person name="Ma J."/>
        </authorList>
    </citation>
    <scope>NUCLEOTIDE SEQUENCE [LARGE SCALE GENOMIC DNA]</scope>
    <source>
        <strain evidence="5">KACC 12633</strain>
    </source>
</reference>
<dbReference type="InterPro" id="IPR016181">
    <property type="entry name" value="Acyl_CoA_acyltransferase"/>
</dbReference>
<dbReference type="SUPFAM" id="SSF55729">
    <property type="entry name" value="Acyl-CoA N-acyltransferases (Nat)"/>
    <property type="match status" value="1"/>
</dbReference>
<dbReference type="EC" id="2.3.-.-" evidence="4"/>
<comment type="caution">
    <text evidence="4">The sequence shown here is derived from an EMBL/GenBank/DDBJ whole genome shotgun (WGS) entry which is preliminary data.</text>
</comment>
<dbReference type="PROSITE" id="PS51186">
    <property type="entry name" value="GNAT"/>
    <property type="match status" value="1"/>
</dbReference>
<sequence length="155" mass="17987">MNNRFSANRTMVQIRRFEEADRPSLRALFLATRRANWLWLDDREWRLEDFDVVTEDEEILVAEENGRLLGFAAIYLADDFLHSLFVEPEAQGHRIGQALLKAAQGTFRGTGSLKCLERNEQAVSFYHRNGWQIAGRGDSPDGDYLLMRYEPQRGH</sequence>
<evidence type="ECO:0000256" key="2">
    <source>
        <dbReference type="ARBA" id="ARBA00023315"/>
    </source>
</evidence>
<evidence type="ECO:0000259" key="3">
    <source>
        <dbReference type="PROSITE" id="PS51186"/>
    </source>
</evidence>
<dbReference type="Proteomes" id="UP001596150">
    <property type="component" value="Unassembled WGS sequence"/>
</dbReference>
<name>A0ABW0PYZ2_9HYPH</name>
<dbReference type="Pfam" id="PF00583">
    <property type="entry name" value="Acetyltransf_1"/>
    <property type="match status" value="1"/>
</dbReference>
<gene>
    <name evidence="4" type="ORF">ACFPP9_18170</name>
</gene>
<dbReference type="RefSeq" id="WP_266345108.1">
    <property type="nucleotide sequence ID" value="NZ_JAPKNH010000007.1"/>
</dbReference>
<protein>
    <submittedName>
        <fullName evidence="4">GNAT family N-acetyltransferase</fullName>
        <ecNumber evidence="4">2.3.-.-</ecNumber>
    </submittedName>
</protein>
<dbReference type="Gene3D" id="3.40.630.30">
    <property type="match status" value="1"/>
</dbReference>
<dbReference type="InterPro" id="IPR050832">
    <property type="entry name" value="Bact_Acetyltransf"/>
</dbReference>
<organism evidence="4 5">
    <name type="scientific">Kaistia terrae</name>
    <dbReference type="NCBI Taxonomy" id="537017"/>
    <lineage>
        <taxon>Bacteria</taxon>
        <taxon>Pseudomonadati</taxon>
        <taxon>Pseudomonadota</taxon>
        <taxon>Alphaproteobacteria</taxon>
        <taxon>Hyphomicrobiales</taxon>
        <taxon>Kaistiaceae</taxon>
        <taxon>Kaistia</taxon>
    </lineage>
</organism>
<dbReference type="InterPro" id="IPR000182">
    <property type="entry name" value="GNAT_dom"/>
</dbReference>